<dbReference type="STRING" id="525909.Afer_1042"/>
<dbReference type="Proteomes" id="UP000000771">
    <property type="component" value="Chromosome"/>
</dbReference>
<name>C7LZ22_ACIFD</name>
<reference evidence="1 2" key="1">
    <citation type="journal article" date="2009" name="Stand. Genomic Sci.">
        <title>Complete genome sequence of Acidimicrobium ferrooxidans type strain (ICP).</title>
        <authorList>
            <person name="Clum A."/>
            <person name="Nolan M."/>
            <person name="Lang E."/>
            <person name="Glavina Del Rio T."/>
            <person name="Tice H."/>
            <person name="Copeland A."/>
            <person name="Cheng J.F."/>
            <person name="Lucas S."/>
            <person name="Chen F."/>
            <person name="Bruce D."/>
            <person name="Goodwin L."/>
            <person name="Pitluck S."/>
            <person name="Ivanova N."/>
            <person name="Mavrommatis K."/>
            <person name="Mikhailova N."/>
            <person name="Pati A."/>
            <person name="Chen A."/>
            <person name="Palaniappan K."/>
            <person name="Goker M."/>
            <person name="Spring S."/>
            <person name="Land M."/>
            <person name="Hauser L."/>
            <person name="Chang Y.J."/>
            <person name="Jeffries C.C."/>
            <person name="Chain P."/>
            <person name="Bristow J."/>
            <person name="Eisen J.A."/>
            <person name="Markowitz V."/>
            <person name="Hugenholtz P."/>
            <person name="Kyrpides N.C."/>
            <person name="Klenk H.P."/>
            <person name="Lapidus A."/>
        </authorList>
    </citation>
    <scope>NUCLEOTIDE SEQUENCE [LARGE SCALE GENOMIC DNA]</scope>
    <source>
        <strain evidence="2">DSM 10331 / JCM 15462 / NBRC 103882 / ICP</strain>
    </source>
</reference>
<dbReference type="EMBL" id="CP001631">
    <property type="protein sequence ID" value="ACU53980.1"/>
    <property type="molecule type" value="Genomic_DNA"/>
</dbReference>
<proteinExistence type="predicted"/>
<dbReference type="AlphaFoldDB" id="C7LZ22"/>
<protein>
    <submittedName>
        <fullName evidence="1">Uncharacterized protein</fullName>
    </submittedName>
</protein>
<dbReference type="HOGENOM" id="CLU_2406609_0_0_11"/>
<organism evidence="1 2">
    <name type="scientific">Acidimicrobium ferrooxidans (strain DSM 10331 / JCM 15462 / NBRC 103882 / ICP)</name>
    <dbReference type="NCBI Taxonomy" id="525909"/>
    <lineage>
        <taxon>Bacteria</taxon>
        <taxon>Bacillati</taxon>
        <taxon>Actinomycetota</taxon>
        <taxon>Acidimicrobiia</taxon>
        <taxon>Acidimicrobiales</taxon>
        <taxon>Acidimicrobiaceae</taxon>
        <taxon>Acidimicrobium</taxon>
    </lineage>
</organism>
<keyword evidence="2" id="KW-1185">Reference proteome</keyword>
<dbReference type="RefSeq" id="WP_015798466.1">
    <property type="nucleotide sequence ID" value="NC_013124.1"/>
</dbReference>
<evidence type="ECO:0000313" key="1">
    <source>
        <dbReference type="EMBL" id="ACU53980.1"/>
    </source>
</evidence>
<accession>C7LZ22</accession>
<sequence length="92" mass="10098">MADYDSAHAPSIDEGLETLSATLAELLAAHGCANVSDPRAILDTLGIGELLRRCEVAERIVRTADTYHPVAEFFVEGSEERRFIVEALQARR</sequence>
<evidence type="ECO:0000313" key="2">
    <source>
        <dbReference type="Proteomes" id="UP000000771"/>
    </source>
</evidence>
<dbReference type="KEGG" id="afo:Afer_1042"/>
<gene>
    <name evidence="1" type="ordered locus">Afer_1042</name>
</gene>